<dbReference type="EMBL" id="WUAV01000004">
    <property type="protein sequence ID" value="KAF1759061.1"/>
    <property type="molecule type" value="Genomic_DNA"/>
</dbReference>
<sequence length="129" mass="14774">MAHDKGVGGVGMRRDPACATGAINWKSEKSSKVFWRRGQEQKVGERTHPPSHPIWIVLLVVIALRLLRRLVGRILHDRRQRLEIRRNNEEVRADNAAVINEVVNFHQFLLEASVIAQDDTQIIISWSHS</sequence>
<evidence type="ECO:0000256" key="1">
    <source>
        <dbReference type="SAM" id="Phobius"/>
    </source>
</evidence>
<gene>
    <name evidence="2" type="ORF">GCK72_015521</name>
</gene>
<dbReference type="AlphaFoldDB" id="A0A6A5GWR4"/>
<accession>A0A6A5GWR4</accession>
<dbReference type="CTD" id="9811677"/>
<keyword evidence="1" id="KW-0472">Membrane</keyword>
<keyword evidence="1" id="KW-0812">Transmembrane</keyword>
<comment type="caution">
    <text evidence="2">The sequence shown here is derived from an EMBL/GenBank/DDBJ whole genome shotgun (WGS) entry which is preliminary data.</text>
</comment>
<evidence type="ECO:0000313" key="3">
    <source>
        <dbReference type="Proteomes" id="UP000483820"/>
    </source>
</evidence>
<proteinExistence type="predicted"/>
<name>A0A6A5GWR4_CAERE</name>
<organism evidence="2 3">
    <name type="scientific">Caenorhabditis remanei</name>
    <name type="common">Caenorhabditis vulgaris</name>
    <dbReference type="NCBI Taxonomy" id="31234"/>
    <lineage>
        <taxon>Eukaryota</taxon>
        <taxon>Metazoa</taxon>
        <taxon>Ecdysozoa</taxon>
        <taxon>Nematoda</taxon>
        <taxon>Chromadorea</taxon>
        <taxon>Rhabditida</taxon>
        <taxon>Rhabditina</taxon>
        <taxon>Rhabditomorpha</taxon>
        <taxon>Rhabditoidea</taxon>
        <taxon>Rhabditidae</taxon>
        <taxon>Peloderinae</taxon>
        <taxon>Caenorhabditis</taxon>
    </lineage>
</organism>
<dbReference type="Proteomes" id="UP000483820">
    <property type="component" value="Chromosome IV"/>
</dbReference>
<dbReference type="RefSeq" id="XP_053585708.1">
    <property type="nucleotide sequence ID" value="XM_053730936.1"/>
</dbReference>
<protein>
    <submittedName>
        <fullName evidence="2">Uncharacterized protein</fullName>
    </submittedName>
</protein>
<dbReference type="GeneID" id="9811677"/>
<evidence type="ECO:0000313" key="2">
    <source>
        <dbReference type="EMBL" id="KAF1759061.1"/>
    </source>
</evidence>
<dbReference type="KEGG" id="crq:GCK72_015521"/>
<feature type="transmembrane region" description="Helical" evidence="1">
    <location>
        <begin position="52"/>
        <end position="71"/>
    </location>
</feature>
<keyword evidence="1" id="KW-1133">Transmembrane helix</keyword>
<reference evidence="2 3" key="1">
    <citation type="submission" date="2019-12" db="EMBL/GenBank/DDBJ databases">
        <title>Chromosome-level assembly of the Caenorhabditis remanei genome.</title>
        <authorList>
            <person name="Teterina A.A."/>
            <person name="Willis J.H."/>
            <person name="Phillips P.C."/>
        </authorList>
    </citation>
    <scope>NUCLEOTIDE SEQUENCE [LARGE SCALE GENOMIC DNA]</scope>
    <source>
        <strain evidence="2 3">PX506</strain>
        <tissue evidence="2">Whole organism</tissue>
    </source>
</reference>